<keyword evidence="2" id="KW-1185">Reference proteome</keyword>
<proteinExistence type="predicted"/>
<dbReference type="HOGENOM" id="CLU_1860399_0_0_1"/>
<evidence type="ECO:0000313" key="1">
    <source>
        <dbReference type="EnsemblPlants" id="ORGLA01G0205100.1"/>
    </source>
</evidence>
<sequence length="138" mass="15014">WVSGDKMNVTKGIISQWHARTDLDEKSKKVSDMKLKGLLGGDWVCSFVWCFVGALDAVAPEPANAPGSLLLKLHPGGLLRWLVSSLKRAGSSSTTIAGVTPERSAKTQIFRHYDEIDHDNAACSVCFVALAPWLLPPR</sequence>
<name>I1NQB1_ORYGL</name>
<reference evidence="1" key="1">
    <citation type="submission" date="2015-06" db="UniProtKB">
        <authorList>
            <consortium name="EnsemblPlants"/>
        </authorList>
    </citation>
    <scope>IDENTIFICATION</scope>
</reference>
<dbReference type="AlphaFoldDB" id="I1NQB1"/>
<evidence type="ECO:0000313" key="2">
    <source>
        <dbReference type="Proteomes" id="UP000007306"/>
    </source>
</evidence>
<accession>I1NQB1</accession>
<dbReference type="Proteomes" id="UP000007306">
    <property type="component" value="Chromosome 1"/>
</dbReference>
<dbReference type="Gramene" id="ORGLA01G0205100.1">
    <property type="protein sequence ID" value="ORGLA01G0205100.1"/>
    <property type="gene ID" value="ORGLA01G0205100"/>
</dbReference>
<reference evidence="1 2" key="2">
    <citation type="submission" date="2018-04" db="EMBL/GenBank/DDBJ databases">
        <title>OglaRS2 (Oryza glaberrima Reference Sequence Version 2).</title>
        <authorList>
            <person name="Zhang J."/>
            <person name="Kudrna D."/>
            <person name="Lee S."/>
            <person name="Talag J."/>
            <person name="Rajasekar S."/>
            <person name="Wing R.A."/>
        </authorList>
    </citation>
    <scope>NUCLEOTIDE SEQUENCE [LARGE SCALE GENOMIC DNA]</scope>
    <source>
        <strain evidence="1 2">cv. IRGC 96717</strain>
    </source>
</reference>
<protein>
    <submittedName>
        <fullName evidence="1">Uncharacterized protein</fullName>
    </submittedName>
</protein>
<dbReference type="EnsemblPlants" id="ORGLA01G0205100.1">
    <property type="protein sequence ID" value="ORGLA01G0205100.1"/>
    <property type="gene ID" value="ORGLA01G0205100"/>
</dbReference>
<organism evidence="1 2">
    <name type="scientific">Oryza glaberrima</name>
    <name type="common">African rice</name>
    <dbReference type="NCBI Taxonomy" id="4538"/>
    <lineage>
        <taxon>Eukaryota</taxon>
        <taxon>Viridiplantae</taxon>
        <taxon>Streptophyta</taxon>
        <taxon>Embryophyta</taxon>
        <taxon>Tracheophyta</taxon>
        <taxon>Spermatophyta</taxon>
        <taxon>Magnoliopsida</taxon>
        <taxon>Liliopsida</taxon>
        <taxon>Poales</taxon>
        <taxon>Poaceae</taxon>
        <taxon>BOP clade</taxon>
        <taxon>Oryzoideae</taxon>
        <taxon>Oryzeae</taxon>
        <taxon>Oryzinae</taxon>
        <taxon>Oryza</taxon>
    </lineage>
</organism>